<protein>
    <recommendedName>
        <fullName evidence="5">Elongator complex protein 5</fullName>
    </recommendedName>
</protein>
<comment type="caution">
    <text evidence="10">The sequence shown here is derived from an EMBL/GenBank/DDBJ whole genome shotgun (WGS) entry which is preliminary data.</text>
</comment>
<sequence length="425" mass="47323">MADSIFRKLRDGGEEGELAPALTIEETVASPFALDVSCYLLANLSSSILAGKSKSEYILETLKFNLFLLHYRVFMKSSLLCRGLVLVTFSRSPSFYLQFLKQKGIVVSSSSKWIRVLDCYTDPLGWIDQPSTGVTEGPSLVKLNKCVSDLKRLFSSVIDAGREMVGDGKTRFSVAIDSVNELLRHSSMPLVSGLLTDLRSHAQVSSFFWSLNTDLHQEKVTNALEYISTMKANLEPFCPSPDGKRNALENLFLAHQDFGKGRFHVRFKLRKGRVRVMSEEYHVDQTGINLSPISSAESVIAATKSLIPKASYLVLSYLFAVKLCGLRLVVLLVQVHFNLQLSEKERVEKEKVVLPFEHQDHGKSTEIYDGRRTLADGKTEATPLSSGELQADVVSSGKGGEIIYFRDSDDEHPDSDEDPDDDLDI</sequence>
<evidence type="ECO:0000256" key="6">
    <source>
        <dbReference type="ARBA" id="ARBA00022490"/>
    </source>
</evidence>
<evidence type="ECO:0000256" key="2">
    <source>
        <dbReference type="ARBA" id="ARBA00004496"/>
    </source>
</evidence>
<evidence type="ECO:0000313" key="10">
    <source>
        <dbReference type="EMBL" id="KAF3595222.1"/>
    </source>
</evidence>
<dbReference type="Pfam" id="PF10483">
    <property type="entry name" value="Elong_Iki1"/>
    <property type="match status" value="1"/>
</dbReference>
<evidence type="ECO:0000256" key="7">
    <source>
        <dbReference type="ARBA" id="ARBA00022694"/>
    </source>
</evidence>
<organism evidence="10 11">
    <name type="scientific">Brassica cretica</name>
    <name type="common">Mustard</name>
    <dbReference type="NCBI Taxonomy" id="69181"/>
    <lineage>
        <taxon>Eukaryota</taxon>
        <taxon>Viridiplantae</taxon>
        <taxon>Streptophyta</taxon>
        <taxon>Embryophyta</taxon>
        <taxon>Tracheophyta</taxon>
        <taxon>Spermatophyta</taxon>
        <taxon>Magnoliopsida</taxon>
        <taxon>eudicotyledons</taxon>
        <taxon>Gunneridae</taxon>
        <taxon>Pentapetalae</taxon>
        <taxon>rosids</taxon>
        <taxon>malvids</taxon>
        <taxon>Brassicales</taxon>
        <taxon>Brassicaceae</taxon>
        <taxon>Brassiceae</taxon>
        <taxon>Brassica</taxon>
    </lineage>
</organism>
<keyword evidence="6" id="KW-0963">Cytoplasm</keyword>
<dbReference type="InterPro" id="IPR019519">
    <property type="entry name" value="Elp5"/>
</dbReference>
<dbReference type="PANTHER" id="PTHR15641">
    <property type="entry name" value="ELONGATOR COMPLEX PROTEIN 5"/>
    <property type="match status" value="1"/>
</dbReference>
<reference evidence="10 11" key="1">
    <citation type="journal article" date="2020" name="BMC Genomics">
        <title>Intraspecific diversification of the crop wild relative Brassica cretica Lam. using demographic model selection.</title>
        <authorList>
            <person name="Kioukis A."/>
            <person name="Michalopoulou V.A."/>
            <person name="Briers L."/>
            <person name="Pirintsos S."/>
            <person name="Studholme D.J."/>
            <person name="Pavlidis P."/>
            <person name="Sarris P.F."/>
        </authorList>
    </citation>
    <scope>NUCLEOTIDE SEQUENCE [LARGE SCALE GENOMIC DNA]</scope>
    <source>
        <strain evidence="11">cv. PFS-1207/04</strain>
    </source>
</reference>
<comment type="similarity">
    <text evidence="4">Belongs to the ELP5 family.</text>
</comment>
<feature type="region of interest" description="Disordered" evidence="9">
    <location>
        <begin position="404"/>
        <end position="425"/>
    </location>
</feature>
<dbReference type="Proteomes" id="UP000266723">
    <property type="component" value="Unassembled WGS sequence"/>
</dbReference>
<evidence type="ECO:0000256" key="9">
    <source>
        <dbReference type="SAM" id="MobiDB-lite"/>
    </source>
</evidence>
<accession>A0ABQ7EEH6</accession>
<comment type="pathway">
    <text evidence="3">tRNA modification; 5-methoxycarbonylmethyl-2-thiouridine-tRNA biosynthesis.</text>
</comment>
<dbReference type="PANTHER" id="PTHR15641:SF1">
    <property type="entry name" value="ELONGATOR COMPLEX PROTEIN 5"/>
    <property type="match status" value="1"/>
</dbReference>
<evidence type="ECO:0000256" key="4">
    <source>
        <dbReference type="ARBA" id="ARBA00009567"/>
    </source>
</evidence>
<dbReference type="EMBL" id="QGKV02000299">
    <property type="protein sequence ID" value="KAF3595222.1"/>
    <property type="molecule type" value="Genomic_DNA"/>
</dbReference>
<keyword evidence="8" id="KW-0539">Nucleus</keyword>
<evidence type="ECO:0000256" key="5">
    <source>
        <dbReference type="ARBA" id="ARBA00020264"/>
    </source>
</evidence>
<keyword evidence="11" id="KW-1185">Reference proteome</keyword>
<evidence type="ECO:0000256" key="8">
    <source>
        <dbReference type="ARBA" id="ARBA00023242"/>
    </source>
</evidence>
<evidence type="ECO:0000256" key="1">
    <source>
        <dbReference type="ARBA" id="ARBA00004123"/>
    </source>
</evidence>
<keyword evidence="7" id="KW-0819">tRNA processing</keyword>
<evidence type="ECO:0000313" key="11">
    <source>
        <dbReference type="Proteomes" id="UP000266723"/>
    </source>
</evidence>
<feature type="compositionally biased region" description="Acidic residues" evidence="9">
    <location>
        <begin position="410"/>
        <end position="425"/>
    </location>
</feature>
<evidence type="ECO:0000256" key="3">
    <source>
        <dbReference type="ARBA" id="ARBA00005043"/>
    </source>
</evidence>
<comment type="subcellular location">
    <subcellularLocation>
        <location evidence="2">Cytoplasm</location>
    </subcellularLocation>
    <subcellularLocation>
        <location evidence="1">Nucleus</location>
    </subcellularLocation>
</comment>
<gene>
    <name evidence="10" type="ORF">DY000_02020686</name>
</gene>
<proteinExistence type="inferred from homology"/>
<dbReference type="CDD" id="cd19496">
    <property type="entry name" value="Elp5"/>
    <property type="match status" value="1"/>
</dbReference>
<name>A0ABQ7EEH6_BRACR</name>